<dbReference type="Gene3D" id="1.25.40.10">
    <property type="entry name" value="Tetratricopeptide repeat domain"/>
    <property type="match status" value="1"/>
</dbReference>
<gene>
    <name evidence="3" type="primary">DNAAF4_1</name>
    <name evidence="3" type="ORF">FJT64_026828</name>
</gene>
<feature type="region of interest" description="Disordered" evidence="2">
    <location>
        <begin position="1"/>
        <end position="87"/>
    </location>
</feature>
<dbReference type="GO" id="GO:0036158">
    <property type="term" value="P:outer dynein arm assembly"/>
    <property type="evidence" value="ECO:0007669"/>
    <property type="project" value="TreeGrafter"/>
</dbReference>
<feature type="compositionally biased region" description="Basic and acidic residues" evidence="2">
    <location>
        <begin position="1"/>
        <end position="22"/>
    </location>
</feature>
<dbReference type="InterPro" id="IPR019734">
    <property type="entry name" value="TPR_rpt"/>
</dbReference>
<evidence type="ECO:0000256" key="1">
    <source>
        <dbReference type="PROSITE-ProRule" id="PRU00339"/>
    </source>
</evidence>
<dbReference type="EMBL" id="VIIS01001241">
    <property type="protein sequence ID" value="KAF0300679.1"/>
    <property type="molecule type" value="Genomic_DNA"/>
</dbReference>
<feature type="repeat" description="TPR" evidence="1">
    <location>
        <begin position="243"/>
        <end position="276"/>
    </location>
</feature>
<feature type="compositionally biased region" description="Polar residues" evidence="2">
    <location>
        <begin position="77"/>
        <end position="87"/>
    </location>
</feature>
<dbReference type="SMART" id="SM00028">
    <property type="entry name" value="TPR"/>
    <property type="match status" value="3"/>
</dbReference>
<comment type="caution">
    <text evidence="3">The sequence shown here is derived from an EMBL/GenBank/DDBJ whole genome shotgun (WGS) entry which is preliminary data.</text>
</comment>
<proteinExistence type="predicted"/>
<keyword evidence="4" id="KW-1185">Reference proteome</keyword>
<dbReference type="PANTHER" id="PTHR46492">
    <property type="entry name" value="DYNEIN ASSEMBLY FACTOR 4, AXONEMAL"/>
    <property type="match status" value="1"/>
</dbReference>
<dbReference type="OrthoDB" id="348005at2759"/>
<evidence type="ECO:0000313" key="4">
    <source>
        <dbReference type="Proteomes" id="UP000440578"/>
    </source>
</evidence>
<reference evidence="3 4" key="1">
    <citation type="submission" date="2019-07" db="EMBL/GenBank/DDBJ databases">
        <title>Draft genome assembly of a fouling barnacle, Amphibalanus amphitrite (Darwin, 1854): The first reference genome for Thecostraca.</title>
        <authorList>
            <person name="Kim W."/>
        </authorList>
    </citation>
    <scope>NUCLEOTIDE SEQUENCE [LARGE SCALE GENOMIC DNA]</scope>
    <source>
        <strain evidence="3">SNU_AA5</strain>
        <tissue evidence="3">Soma without cirri and trophi</tissue>
    </source>
</reference>
<dbReference type="InterPro" id="IPR052004">
    <property type="entry name" value="Dynein_assembly_factor_4"/>
</dbReference>
<dbReference type="Proteomes" id="UP000440578">
    <property type="component" value="Unassembled WGS sequence"/>
</dbReference>
<evidence type="ECO:0000313" key="3">
    <source>
        <dbReference type="EMBL" id="KAF0300679.1"/>
    </source>
</evidence>
<name>A0A6A4W5U9_AMPAM</name>
<sequence>MRVDEAGRKSREAAQQQEKNRALAEVFRVTSPPRRRRRPSEVTVFSVSELTESEESCGQDTELGPAEEQTLREQEPVTVSSSACSTPSKGAAAVSAVHAARSATPAAAAPVRTAGTIRCAFTPRQFPSAARESRSEEEQEWLRKQADKYRRDGALDEADLRPHEKDPRWLKERGDAFYQHGNYLAAINAYSHAIHAASNAPELYSNRAACHLRLNNFHKTLEDSSSALDLLTPAVEANRVSRLRCHVRRGTALLRLGACSEALAEYEMALSLDPNNEKLMQDVKTVRRLAEGYDSDPDELSALD</sequence>
<dbReference type="PANTHER" id="PTHR46492:SF1">
    <property type="entry name" value="DYNEIN AXONEMAL ASSEMBLY FACTOR 4"/>
    <property type="match status" value="1"/>
</dbReference>
<accession>A0A6A4W5U9</accession>
<dbReference type="InterPro" id="IPR011990">
    <property type="entry name" value="TPR-like_helical_dom_sf"/>
</dbReference>
<dbReference type="AlphaFoldDB" id="A0A6A4W5U9"/>
<protein>
    <submittedName>
        <fullName evidence="3">Dynein assembly factor 4, axonemal</fullName>
    </submittedName>
</protein>
<dbReference type="SUPFAM" id="SSF48452">
    <property type="entry name" value="TPR-like"/>
    <property type="match status" value="1"/>
</dbReference>
<keyword evidence="1" id="KW-0802">TPR repeat</keyword>
<organism evidence="3 4">
    <name type="scientific">Amphibalanus amphitrite</name>
    <name type="common">Striped barnacle</name>
    <name type="synonym">Balanus amphitrite</name>
    <dbReference type="NCBI Taxonomy" id="1232801"/>
    <lineage>
        <taxon>Eukaryota</taxon>
        <taxon>Metazoa</taxon>
        <taxon>Ecdysozoa</taxon>
        <taxon>Arthropoda</taxon>
        <taxon>Crustacea</taxon>
        <taxon>Multicrustacea</taxon>
        <taxon>Cirripedia</taxon>
        <taxon>Thoracica</taxon>
        <taxon>Thoracicalcarea</taxon>
        <taxon>Balanomorpha</taxon>
        <taxon>Balanoidea</taxon>
        <taxon>Balanidae</taxon>
        <taxon>Amphibalaninae</taxon>
        <taxon>Amphibalanus</taxon>
    </lineage>
</organism>
<dbReference type="GO" id="GO:0003341">
    <property type="term" value="P:cilium movement"/>
    <property type="evidence" value="ECO:0007669"/>
    <property type="project" value="TreeGrafter"/>
</dbReference>
<evidence type="ECO:0000256" key="2">
    <source>
        <dbReference type="SAM" id="MobiDB-lite"/>
    </source>
</evidence>
<dbReference type="PROSITE" id="PS50005">
    <property type="entry name" value="TPR"/>
    <property type="match status" value="1"/>
</dbReference>
<dbReference type="GO" id="GO:0036159">
    <property type="term" value="P:inner dynein arm assembly"/>
    <property type="evidence" value="ECO:0007669"/>
    <property type="project" value="TreeGrafter"/>
</dbReference>